<dbReference type="InterPro" id="IPR027994">
    <property type="entry name" value="WxL_dom"/>
</dbReference>
<organism evidence="2 3">
    <name type="scientific">Vagococcus silagei</name>
    <dbReference type="NCBI Taxonomy" id="2508885"/>
    <lineage>
        <taxon>Bacteria</taxon>
        <taxon>Bacillati</taxon>
        <taxon>Bacillota</taxon>
        <taxon>Bacilli</taxon>
        <taxon>Lactobacillales</taxon>
        <taxon>Enterococcaceae</taxon>
        <taxon>Vagococcus</taxon>
    </lineage>
</organism>
<gene>
    <name evidence="2" type="ORF">ESZ54_00290</name>
</gene>
<dbReference type="Pfam" id="PF13731">
    <property type="entry name" value="WxL"/>
    <property type="match status" value="1"/>
</dbReference>
<feature type="domain" description="WxL" evidence="1">
    <location>
        <begin position="30"/>
        <end position="259"/>
    </location>
</feature>
<dbReference type="EMBL" id="SDGV01000001">
    <property type="protein sequence ID" value="THB62288.1"/>
    <property type="molecule type" value="Genomic_DNA"/>
</dbReference>
<protein>
    <submittedName>
        <fullName evidence="2">WxL domain-containing protein</fullName>
    </submittedName>
</protein>
<name>A0A4S3B6M4_9ENTE</name>
<reference evidence="2 3" key="1">
    <citation type="submission" date="2019-01" db="EMBL/GenBank/DDBJ databases">
        <title>Vagococcus silagei sp. nov. isolated from brewer's grain.</title>
        <authorList>
            <person name="Guu J.-R."/>
        </authorList>
    </citation>
    <scope>NUCLEOTIDE SEQUENCE [LARGE SCALE GENOMIC DNA]</scope>
    <source>
        <strain evidence="2 3">2B-2</strain>
    </source>
</reference>
<comment type="caution">
    <text evidence="2">The sequence shown here is derived from an EMBL/GenBank/DDBJ whole genome shotgun (WGS) entry which is preliminary data.</text>
</comment>
<keyword evidence="3" id="KW-1185">Reference proteome</keyword>
<dbReference type="AlphaFoldDB" id="A0A4S3B6M4"/>
<dbReference type="OrthoDB" id="2180575at2"/>
<sequence>MNVNKKTSSVLLVFFLGTVGSQHLFAEKVPTKVTFETMNEKMSPIKPGTLEEKIKFPNELDPTEKGVIQLLHAPKFYFGDSNKIKIEDATYFVKYEEVALVSNPNTSFYLPPFVQVGDGSGKDTKWRVKVSQSSPFESTEGSRHCLPKTRIKIHEGSLTNNVKQVEVGTILQDGNYQQPKTIPLTSDDELTVLSANSGTNGTISSAVFQNNYDEKTYGPGKTINEMSRMEGVQLHVPRNEKVFSMNYQTALSWTLEVGP</sequence>
<evidence type="ECO:0000313" key="2">
    <source>
        <dbReference type="EMBL" id="THB62288.1"/>
    </source>
</evidence>
<accession>A0A4S3B6M4</accession>
<dbReference type="Proteomes" id="UP000310506">
    <property type="component" value="Unassembled WGS sequence"/>
</dbReference>
<proteinExistence type="predicted"/>
<dbReference type="RefSeq" id="WP_136135674.1">
    <property type="nucleotide sequence ID" value="NZ_SDGV01000001.1"/>
</dbReference>
<evidence type="ECO:0000313" key="3">
    <source>
        <dbReference type="Proteomes" id="UP000310506"/>
    </source>
</evidence>
<evidence type="ECO:0000259" key="1">
    <source>
        <dbReference type="Pfam" id="PF13731"/>
    </source>
</evidence>